<organism evidence="1 2">
    <name type="scientific">Terricaulis silvestris</name>
    <dbReference type="NCBI Taxonomy" id="2686094"/>
    <lineage>
        <taxon>Bacteria</taxon>
        <taxon>Pseudomonadati</taxon>
        <taxon>Pseudomonadota</taxon>
        <taxon>Alphaproteobacteria</taxon>
        <taxon>Caulobacterales</taxon>
        <taxon>Caulobacteraceae</taxon>
        <taxon>Terricaulis</taxon>
    </lineage>
</organism>
<keyword evidence="2" id="KW-1185">Reference proteome</keyword>
<sequence>MRWLVCAVALLGACGAPEPLKPPSEFEFAPRIAQTTIGSIGDSQGGCGLAIYEVMPQELAKVELSDTSDPENGWTSSFDREFEVCRSRAESIDAEHFVDLRSALQDPQSIMRVRETDWNDQPGALISGPHLLVRYVYVIEPRRLQLYALQEWHPPF</sequence>
<evidence type="ECO:0000313" key="1">
    <source>
        <dbReference type="EMBL" id="QGZ93449.1"/>
    </source>
</evidence>
<dbReference type="AlphaFoldDB" id="A0A6I6MGL8"/>
<dbReference type="EMBL" id="CP047045">
    <property type="protein sequence ID" value="QGZ93449.1"/>
    <property type="molecule type" value="Genomic_DNA"/>
</dbReference>
<dbReference type="Proteomes" id="UP000431269">
    <property type="component" value="Chromosome"/>
</dbReference>
<reference evidence="2" key="1">
    <citation type="submission" date="2019-12" db="EMBL/GenBank/DDBJ databases">
        <title>Complete genome of Terracaulis silvestris 0127_4.</title>
        <authorList>
            <person name="Vieira S."/>
            <person name="Riedel T."/>
            <person name="Sproer C."/>
            <person name="Pascual J."/>
            <person name="Boedeker C."/>
            <person name="Overmann J."/>
        </authorList>
    </citation>
    <scope>NUCLEOTIDE SEQUENCE [LARGE SCALE GENOMIC DNA]</scope>
    <source>
        <strain evidence="2">0127_4</strain>
    </source>
</reference>
<accession>A0A6I6MGL8</accession>
<dbReference type="KEGG" id="tsv:DSM104635_00259"/>
<gene>
    <name evidence="1" type="ORF">DSM104635_00259</name>
</gene>
<name>A0A6I6MGL8_9CAUL</name>
<protein>
    <submittedName>
        <fullName evidence="1">Uncharacterized protein</fullName>
    </submittedName>
</protein>
<proteinExistence type="predicted"/>
<evidence type="ECO:0000313" key="2">
    <source>
        <dbReference type="Proteomes" id="UP000431269"/>
    </source>
</evidence>